<dbReference type="GO" id="GO:0005829">
    <property type="term" value="C:cytosol"/>
    <property type="evidence" value="ECO:0007669"/>
    <property type="project" value="TreeGrafter"/>
</dbReference>
<dbReference type="NCBIfam" id="TIGR00874">
    <property type="entry name" value="talAB"/>
    <property type="match status" value="1"/>
</dbReference>
<dbReference type="NCBIfam" id="NF009001">
    <property type="entry name" value="PRK12346.1"/>
    <property type="match status" value="1"/>
</dbReference>
<dbReference type="HAMAP" id="MF_00492">
    <property type="entry name" value="Transaldolase_1"/>
    <property type="match status" value="1"/>
</dbReference>
<dbReference type="PANTHER" id="PTHR10683">
    <property type="entry name" value="TRANSALDOLASE"/>
    <property type="match status" value="1"/>
</dbReference>
<evidence type="ECO:0000256" key="5">
    <source>
        <dbReference type="ARBA" id="ARBA00018292"/>
    </source>
</evidence>
<dbReference type="SUPFAM" id="SSF51569">
    <property type="entry name" value="Aldolase"/>
    <property type="match status" value="1"/>
</dbReference>
<protein>
    <recommendedName>
        <fullName evidence="5 10">Transaldolase</fullName>
        <ecNumber evidence="4 10">2.2.1.2</ecNumber>
    </recommendedName>
</protein>
<evidence type="ECO:0000256" key="3">
    <source>
        <dbReference type="ARBA" id="ARBA00008012"/>
    </source>
</evidence>
<comment type="subcellular location">
    <subcellularLocation>
        <location evidence="1">Cytoplasm</location>
    </subcellularLocation>
</comment>
<dbReference type="GO" id="GO:0004801">
    <property type="term" value="F:transaldolase activity"/>
    <property type="evidence" value="ECO:0007669"/>
    <property type="project" value="UniProtKB-EC"/>
</dbReference>
<dbReference type="STRING" id="1245745.A0A0A2W0U0"/>
<organism evidence="11 12">
    <name type="scientific">Beauveria bassiana D1-5</name>
    <dbReference type="NCBI Taxonomy" id="1245745"/>
    <lineage>
        <taxon>Eukaryota</taxon>
        <taxon>Fungi</taxon>
        <taxon>Dikarya</taxon>
        <taxon>Ascomycota</taxon>
        <taxon>Pezizomycotina</taxon>
        <taxon>Sordariomycetes</taxon>
        <taxon>Hypocreomycetidae</taxon>
        <taxon>Hypocreales</taxon>
        <taxon>Cordycipitaceae</taxon>
        <taxon>Beauveria</taxon>
    </lineage>
</organism>
<comment type="function">
    <text evidence="10">Catalyzes the rate-limiting step of the non-oxidative phase in the pentose phosphate pathway. Catalyzes the reversible conversion of sedheptulose-7-phosphate and D-glyceraldehyde 3-phosphate into erythrose-4-phosphate and beta-D-fructose 6-phosphate.</text>
</comment>
<comment type="caution">
    <text evidence="11">The sequence shown here is derived from an EMBL/GenBank/DDBJ whole genome shotgun (WGS) entry which is preliminary data.</text>
</comment>
<dbReference type="EC" id="2.2.1.2" evidence="4 10"/>
<dbReference type="PANTHER" id="PTHR10683:SF16">
    <property type="entry name" value="TRANSALDOLASE A"/>
    <property type="match status" value="1"/>
</dbReference>
<dbReference type="PROSITE" id="PS00958">
    <property type="entry name" value="TRANSALDOLASE_2"/>
    <property type="match status" value="1"/>
</dbReference>
<dbReference type="InterPro" id="IPR001585">
    <property type="entry name" value="TAL/FSA"/>
</dbReference>
<dbReference type="AlphaFoldDB" id="A0A0A2W0U0"/>
<dbReference type="Gene3D" id="3.20.20.70">
    <property type="entry name" value="Aldolase class I"/>
    <property type="match status" value="1"/>
</dbReference>
<evidence type="ECO:0000256" key="1">
    <source>
        <dbReference type="ARBA" id="ARBA00004496"/>
    </source>
</evidence>
<accession>A0A0A2W0U0</accession>
<evidence type="ECO:0000256" key="7">
    <source>
        <dbReference type="ARBA" id="ARBA00022679"/>
    </source>
</evidence>
<proteinExistence type="inferred from homology"/>
<sequence>MLAAAPSSPPSAMLLGYAKRKFSRRATRNAQYTTVVADSGDIDSIRHYQPEDATTNPSLLLKAAELEQYQPLIDDALAYGKQRGGNREQIVAEASDKLAVNVGAEILKSIPGRVSTEVDARLSYDKEKSISKARRLVELYAEQGIDQSRILIKLASTWEGIRAAEELQKEGINCNLTLLFSFAQARACAEAGVFLISPFVGRIYDWYQARKPMDPYIVEEDPGVKSVRNIYDYFKQHNYETIVMGASFRRKEQILALAGCDRLTIAPNLLQQLQDSEEEVVRKLIPFSQGFRRPAPMSEAEFRWEHSQDAMAVEKLAEGIRLFAIDQRKLEDLLAAKL</sequence>
<evidence type="ECO:0000256" key="8">
    <source>
        <dbReference type="ARBA" id="ARBA00023126"/>
    </source>
</evidence>
<dbReference type="EMBL" id="ANFO01000023">
    <property type="protein sequence ID" value="KGQ13761.1"/>
    <property type="molecule type" value="Genomic_DNA"/>
</dbReference>
<comment type="catalytic activity">
    <reaction evidence="10">
        <text>D-sedoheptulose 7-phosphate + D-glyceraldehyde 3-phosphate = D-erythrose 4-phosphate + beta-D-fructose 6-phosphate</text>
        <dbReference type="Rhea" id="RHEA:17053"/>
        <dbReference type="ChEBI" id="CHEBI:16897"/>
        <dbReference type="ChEBI" id="CHEBI:57483"/>
        <dbReference type="ChEBI" id="CHEBI:57634"/>
        <dbReference type="ChEBI" id="CHEBI:59776"/>
        <dbReference type="EC" id="2.2.1.2"/>
    </reaction>
</comment>
<dbReference type="InterPro" id="IPR018225">
    <property type="entry name" value="Transaldolase_AS"/>
</dbReference>
<reference evidence="11 12" key="1">
    <citation type="submission" date="2012-10" db="EMBL/GenBank/DDBJ databases">
        <title>Genome sequencing and analysis of entomopathogenic fungi Beauveria bassiana D1-5.</title>
        <authorList>
            <person name="Li Q."/>
            <person name="Wang L."/>
            <person name="Zhang Z."/>
            <person name="Wang Q."/>
            <person name="Ren J."/>
            <person name="Wang M."/>
            <person name="Xu W."/>
            <person name="Wang J."/>
            <person name="Lu Y."/>
            <person name="Du Q."/>
            <person name="Sun Z."/>
        </authorList>
    </citation>
    <scope>NUCLEOTIDE SEQUENCE [LARGE SCALE GENOMIC DNA]</scope>
    <source>
        <strain evidence="11 12">D1-5</strain>
    </source>
</reference>
<evidence type="ECO:0000256" key="9">
    <source>
        <dbReference type="ARBA" id="ARBA00023270"/>
    </source>
</evidence>
<dbReference type="UniPathway" id="UPA00115">
    <property type="reaction ID" value="UER00414"/>
</dbReference>
<keyword evidence="6" id="KW-0963">Cytoplasm</keyword>
<dbReference type="GO" id="GO:0006098">
    <property type="term" value="P:pentose-phosphate shunt"/>
    <property type="evidence" value="ECO:0007669"/>
    <property type="project" value="UniProtKB-UniPathway"/>
</dbReference>
<dbReference type="InterPro" id="IPR013785">
    <property type="entry name" value="Aldolase_TIM"/>
</dbReference>
<gene>
    <name evidence="11" type="ORF">BBAD15_g241</name>
</gene>
<dbReference type="CDD" id="cd00957">
    <property type="entry name" value="Transaldolase_TalAB"/>
    <property type="match status" value="1"/>
</dbReference>
<evidence type="ECO:0000256" key="10">
    <source>
        <dbReference type="RuleBase" id="RU000501"/>
    </source>
</evidence>
<dbReference type="Pfam" id="PF00923">
    <property type="entry name" value="TAL_FSA"/>
    <property type="match status" value="1"/>
</dbReference>
<keyword evidence="7 10" id="KW-0808">Transferase</keyword>
<evidence type="ECO:0000256" key="2">
    <source>
        <dbReference type="ARBA" id="ARBA00004857"/>
    </source>
</evidence>
<evidence type="ECO:0000256" key="4">
    <source>
        <dbReference type="ARBA" id="ARBA00013151"/>
    </source>
</evidence>
<evidence type="ECO:0000256" key="6">
    <source>
        <dbReference type="ARBA" id="ARBA00022490"/>
    </source>
</evidence>
<keyword evidence="9" id="KW-0704">Schiff base</keyword>
<dbReference type="PROSITE" id="PS01054">
    <property type="entry name" value="TRANSALDOLASE_1"/>
    <property type="match status" value="1"/>
</dbReference>
<dbReference type="FunFam" id="3.20.20.70:FF:000002">
    <property type="entry name" value="Transaldolase"/>
    <property type="match status" value="1"/>
</dbReference>
<comment type="pathway">
    <text evidence="2 10">Carbohydrate degradation; pentose phosphate pathway; D-glyceraldehyde 3-phosphate and beta-D-fructose 6-phosphate from D-ribose 5-phosphate and D-xylulose 5-phosphate (non-oxidative stage): step 2/3.</text>
</comment>
<evidence type="ECO:0000313" key="12">
    <source>
        <dbReference type="Proteomes" id="UP000030106"/>
    </source>
</evidence>
<dbReference type="HOGENOM" id="CLU_047470_0_1_1"/>
<dbReference type="Proteomes" id="UP000030106">
    <property type="component" value="Unassembled WGS sequence"/>
</dbReference>
<name>A0A0A2W0U0_BEABA</name>
<dbReference type="InterPro" id="IPR004730">
    <property type="entry name" value="Transaldolase_1"/>
</dbReference>
<evidence type="ECO:0000313" key="11">
    <source>
        <dbReference type="EMBL" id="KGQ13761.1"/>
    </source>
</evidence>
<dbReference type="GO" id="GO:0005975">
    <property type="term" value="P:carbohydrate metabolic process"/>
    <property type="evidence" value="ECO:0007669"/>
    <property type="project" value="InterPro"/>
</dbReference>
<keyword evidence="8 10" id="KW-0570">Pentose shunt</keyword>
<comment type="similarity">
    <text evidence="3">Belongs to the transaldolase family. Type 1 subfamily.</text>
</comment>